<dbReference type="Pfam" id="PF00041">
    <property type="entry name" value="fn3"/>
    <property type="match status" value="3"/>
</dbReference>
<dbReference type="InterPro" id="IPR050964">
    <property type="entry name" value="Striated_Muscle_Regulatory"/>
</dbReference>
<dbReference type="InterPro" id="IPR036116">
    <property type="entry name" value="FN3_sf"/>
</dbReference>
<evidence type="ECO:0000313" key="4">
    <source>
        <dbReference type="EMBL" id="MYD88883.1"/>
    </source>
</evidence>
<feature type="domain" description="Fibronectin type-III" evidence="3">
    <location>
        <begin position="108"/>
        <end position="202"/>
    </location>
</feature>
<evidence type="ECO:0000259" key="3">
    <source>
        <dbReference type="PROSITE" id="PS50853"/>
    </source>
</evidence>
<accession>A0A6B1DPX9</accession>
<dbReference type="PANTHER" id="PTHR13817">
    <property type="entry name" value="TITIN"/>
    <property type="match status" value="1"/>
</dbReference>
<feature type="compositionally biased region" description="Acidic residues" evidence="2">
    <location>
        <begin position="215"/>
        <end position="228"/>
    </location>
</feature>
<dbReference type="AlphaFoldDB" id="A0A6B1DPX9"/>
<evidence type="ECO:0000256" key="1">
    <source>
        <dbReference type="ARBA" id="ARBA00022737"/>
    </source>
</evidence>
<dbReference type="SMART" id="SM00060">
    <property type="entry name" value="FN3"/>
    <property type="match status" value="3"/>
</dbReference>
<feature type="region of interest" description="Disordered" evidence="2">
    <location>
        <begin position="191"/>
        <end position="229"/>
    </location>
</feature>
<name>A0A6B1DPX9_9CHLR</name>
<dbReference type="Gene3D" id="2.60.40.10">
    <property type="entry name" value="Immunoglobulins"/>
    <property type="match status" value="4"/>
</dbReference>
<feature type="compositionally biased region" description="Low complexity" evidence="2">
    <location>
        <begin position="193"/>
        <end position="202"/>
    </location>
</feature>
<dbReference type="PRINTS" id="PR00014">
    <property type="entry name" value="FNTYPEIII"/>
</dbReference>
<proteinExistence type="predicted"/>
<keyword evidence="1" id="KW-0677">Repeat</keyword>
<comment type="caution">
    <text evidence="4">The sequence shown here is derived from an EMBL/GenBank/DDBJ whole genome shotgun (WGS) entry which is preliminary data.</text>
</comment>
<dbReference type="PANTHER" id="PTHR13817:SF73">
    <property type="entry name" value="FIBRONECTIN TYPE-III DOMAIN-CONTAINING PROTEIN"/>
    <property type="match status" value="1"/>
</dbReference>
<dbReference type="EMBL" id="VXPY01000008">
    <property type="protein sequence ID" value="MYD88883.1"/>
    <property type="molecule type" value="Genomic_DNA"/>
</dbReference>
<dbReference type="CDD" id="cd00063">
    <property type="entry name" value="FN3"/>
    <property type="match status" value="3"/>
</dbReference>
<protein>
    <submittedName>
        <fullName evidence="4">Fibronectin type III domain-containing protein</fullName>
    </submittedName>
</protein>
<dbReference type="InterPro" id="IPR003961">
    <property type="entry name" value="FN3_dom"/>
</dbReference>
<gene>
    <name evidence="4" type="ORF">F4Y08_00885</name>
</gene>
<organism evidence="4">
    <name type="scientific">Caldilineaceae bacterium SB0662_bin_9</name>
    <dbReference type="NCBI Taxonomy" id="2605258"/>
    <lineage>
        <taxon>Bacteria</taxon>
        <taxon>Bacillati</taxon>
        <taxon>Chloroflexota</taxon>
        <taxon>Caldilineae</taxon>
        <taxon>Caldilineales</taxon>
        <taxon>Caldilineaceae</taxon>
    </lineage>
</organism>
<feature type="domain" description="Fibronectin type-III" evidence="3">
    <location>
        <begin position="2"/>
        <end position="105"/>
    </location>
</feature>
<evidence type="ECO:0000256" key="2">
    <source>
        <dbReference type="SAM" id="MobiDB-lite"/>
    </source>
</evidence>
<reference evidence="4" key="1">
    <citation type="submission" date="2019-09" db="EMBL/GenBank/DDBJ databases">
        <title>Characterisation of the sponge microbiome using genome-centric metagenomics.</title>
        <authorList>
            <person name="Engelberts J.P."/>
            <person name="Robbins S.J."/>
            <person name="De Goeij J.M."/>
            <person name="Aranda M."/>
            <person name="Bell S.C."/>
            <person name="Webster N.S."/>
        </authorList>
    </citation>
    <scope>NUCLEOTIDE SEQUENCE</scope>
    <source>
        <strain evidence="4">SB0662_bin_9</strain>
    </source>
</reference>
<sequence>MAVQGFQIGSGDDAITDSSITVTWDAPGPSSLYGYKIESCSSADADCPDATEVATPSRSVTSHTLTELDPFTSYFFRITALANPSSATCSDTEASAIVTATTEKRRLVVDNFRVAGVTSTTVTLQWDEPESTTGLDEYKIESCSSAAVDCPDATEVATPAKTETTQIVTGLDPSTTYYYRITAMAIPNSAYLDSVPGDTTGDTTGGTSGNPGDDPPGDDPPNDEDPPDDIVVVTTALPPVAGLGVTCTANSATLTWTAPTSTTNIDNFEVQYCTDSTCTTPVSAGTPLASATSFTVVNLSANTSYYFRLRAVGKTGHHDSDWSDAVLCKTDKTPLPAITGFTIDSDSDLGGVPLAWDAMTHTALDKYRLEVCSDNQCSSPTGYDVTTASYHHTCAQGTTCYYRVRAKATANTDYKDGPWSDFVTVSIPN</sequence>
<dbReference type="InterPro" id="IPR013783">
    <property type="entry name" value="Ig-like_fold"/>
</dbReference>
<dbReference type="PROSITE" id="PS50853">
    <property type="entry name" value="FN3"/>
    <property type="match status" value="3"/>
</dbReference>
<dbReference type="SUPFAM" id="SSF49265">
    <property type="entry name" value="Fibronectin type III"/>
    <property type="match status" value="2"/>
</dbReference>
<feature type="domain" description="Fibronectin type-III" evidence="3">
    <location>
        <begin position="238"/>
        <end position="333"/>
    </location>
</feature>